<evidence type="ECO:0000313" key="2">
    <source>
        <dbReference type="Proteomes" id="UP001454036"/>
    </source>
</evidence>
<name>A0AAV3R8C2_LITER</name>
<organism evidence="1 2">
    <name type="scientific">Lithospermum erythrorhizon</name>
    <name type="common">Purple gromwell</name>
    <name type="synonym">Lithospermum officinale var. erythrorhizon</name>
    <dbReference type="NCBI Taxonomy" id="34254"/>
    <lineage>
        <taxon>Eukaryota</taxon>
        <taxon>Viridiplantae</taxon>
        <taxon>Streptophyta</taxon>
        <taxon>Embryophyta</taxon>
        <taxon>Tracheophyta</taxon>
        <taxon>Spermatophyta</taxon>
        <taxon>Magnoliopsida</taxon>
        <taxon>eudicotyledons</taxon>
        <taxon>Gunneridae</taxon>
        <taxon>Pentapetalae</taxon>
        <taxon>asterids</taxon>
        <taxon>lamiids</taxon>
        <taxon>Boraginales</taxon>
        <taxon>Boraginaceae</taxon>
        <taxon>Boraginoideae</taxon>
        <taxon>Lithospermeae</taxon>
        <taxon>Lithospermum</taxon>
    </lineage>
</organism>
<dbReference type="Proteomes" id="UP001454036">
    <property type="component" value="Unassembled WGS sequence"/>
</dbReference>
<accession>A0AAV3R8C2</accession>
<evidence type="ECO:0000313" key="1">
    <source>
        <dbReference type="EMBL" id="GAA0172193.1"/>
    </source>
</evidence>
<gene>
    <name evidence="1" type="ORF">LIER_41298</name>
</gene>
<dbReference type="InterPro" id="IPR012340">
    <property type="entry name" value="NA-bd_OB-fold"/>
</dbReference>
<keyword evidence="2" id="KW-1185">Reference proteome</keyword>
<dbReference type="AlphaFoldDB" id="A0AAV3R8C2"/>
<dbReference type="Gene3D" id="2.40.50.140">
    <property type="entry name" value="Nucleic acid-binding proteins"/>
    <property type="match status" value="1"/>
</dbReference>
<dbReference type="EMBL" id="BAABME010025470">
    <property type="protein sequence ID" value="GAA0172193.1"/>
    <property type="molecule type" value="Genomic_DNA"/>
</dbReference>
<sequence length="116" mass="13499">MGQHNLLISQIRIETRNCTFRVTDNEIVATVFAEHIPFLIPALSLFKVYDITNAQVKFVPPRFRIINNQYHWILQRDTLIRPVLHESPYLRYFSNKLTPFSSIARNSVADPNDIGT</sequence>
<comment type="caution">
    <text evidence="1">The sequence shown here is derived from an EMBL/GenBank/DDBJ whole genome shotgun (WGS) entry which is preliminary data.</text>
</comment>
<reference evidence="1 2" key="1">
    <citation type="submission" date="2024-01" db="EMBL/GenBank/DDBJ databases">
        <title>The complete chloroplast genome sequence of Lithospermum erythrorhizon: insights into the phylogenetic relationship among Boraginaceae species and the maternal lineages of purple gromwells.</title>
        <authorList>
            <person name="Okada T."/>
            <person name="Watanabe K."/>
        </authorList>
    </citation>
    <scope>NUCLEOTIDE SEQUENCE [LARGE SCALE GENOMIC DNA]</scope>
</reference>
<proteinExistence type="predicted"/>
<protein>
    <submittedName>
        <fullName evidence="1">Uncharacterized protein</fullName>
    </submittedName>
</protein>